<protein>
    <submittedName>
        <fullName evidence="1">Uncharacterized protein</fullName>
    </submittedName>
</protein>
<keyword evidence="2" id="KW-1185">Reference proteome</keyword>
<dbReference type="EMBL" id="JAMKFB020000016">
    <property type="protein sequence ID" value="KAL0173089.1"/>
    <property type="molecule type" value="Genomic_DNA"/>
</dbReference>
<reference evidence="1 2" key="1">
    <citation type="submission" date="2024-05" db="EMBL/GenBank/DDBJ databases">
        <title>Genome sequencing and assembly of Indian major carp, Cirrhinus mrigala (Hamilton, 1822).</title>
        <authorList>
            <person name="Mohindra V."/>
            <person name="Chowdhury L.M."/>
            <person name="Lal K."/>
            <person name="Jena J.K."/>
        </authorList>
    </citation>
    <scope>NUCLEOTIDE SEQUENCE [LARGE SCALE GENOMIC DNA]</scope>
    <source>
        <strain evidence="1">CM1030</strain>
        <tissue evidence="1">Blood</tissue>
    </source>
</reference>
<dbReference type="Proteomes" id="UP001529510">
    <property type="component" value="Unassembled WGS sequence"/>
</dbReference>
<gene>
    <name evidence="1" type="ORF">M9458_033400</name>
</gene>
<name>A0ABD0PG92_CIRMR</name>
<dbReference type="Gene3D" id="3.40.50.2300">
    <property type="match status" value="1"/>
</dbReference>
<evidence type="ECO:0000313" key="2">
    <source>
        <dbReference type="Proteomes" id="UP001529510"/>
    </source>
</evidence>
<organism evidence="1 2">
    <name type="scientific">Cirrhinus mrigala</name>
    <name type="common">Mrigala</name>
    <dbReference type="NCBI Taxonomy" id="683832"/>
    <lineage>
        <taxon>Eukaryota</taxon>
        <taxon>Metazoa</taxon>
        <taxon>Chordata</taxon>
        <taxon>Craniata</taxon>
        <taxon>Vertebrata</taxon>
        <taxon>Euteleostomi</taxon>
        <taxon>Actinopterygii</taxon>
        <taxon>Neopterygii</taxon>
        <taxon>Teleostei</taxon>
        <taxon>Ostariophysi</taxon>
        <taxon>Cypriniformes</taxon>
        <taxon>Cyprinidae</taxon>
        <taxon>Labeoninae</taxon>
        <taxon>Labeonini</taxon>
        <taxon>Cirrhinus</taxon>
    </lineage>
</organism>
<evidence type="ECO:0000313" key="1">
    <source>
        <dbReference type="EMBL" id="KAL0173089.1"/>
    </source>
</evidence>
<accession>A0ABD0PG92</accession>
<proteinExistence type="predicted"/>
<dbReference type="AlphaFoldDB" id="A0ABD0PG92"/>
<feature type="non-terminal residue" evidence="1">
    <location>
        <position position="1"/>
    </location>
</feature>
<sequence length="60" mass="6985">LIRLQELIKAPSRYNIRLKIRQLPAETKDAKPLLKEMKRGKEFHVIFDCGHEMAAGILKQ</sequence>
<comment type="caution">
    <text evidence="1">The sequence shown here is derived from an EMBL/GenBank/DDBJ whole genome shotgun (WGS) entry which is preliminary data.</text>
</comment>
<feature type="non-terminal residue" evidence="1">
    <location>
        <position position="60"/>
    </location>
</feature>